<feature type="non-terminal residue" evidence="1">
    <location>
        <position position="1"/>
    </location>
</feature>
<sequence length="60" mass="6802">DINLDHPLIILTTRGILFYLRFRQVCSTIKEKVMETAEAGKEILSGIKPEWKGVDKSGKN</sequence>
<proteinExistence type="predicted"/>
<comment type="caution">
    <text evidence="1">The sequence shown here is derived from an EMBL/GenBank/DDBJ whole genome shotgun (WGS) entry which is preliminary data.</text>
</comment>
<name>X1ENZ1_9ZZZZ</name>
<gene>
    <name evidence="1" type="ORF">S03H2_10280</name>
</gene>
<protein>
    <submittedName>
        <fullName evidence="1">Uncharacterized protein</fullName>
    </submittedName>
</protein>
<dbReference type="EMBL" id="BARU01005299">
    <property type="protein sequence ID" value="GAH34292.1"/>
    <property type="molecule type" value="Genomic_DNA"/>
</dbReference>
<reference evidence="1" key="1">
    <citation type="journal article" date="2014" name="Front. Microbiol.">
        <title>High frequency of phylogenetically diverse reductive dehalogenase-homologous genes in deep subseafloor sedimentary metagenomes.</title>
        <authorList>
            <person name="Kawai M."/>
            <person name="Futagami T."/>
            <person name="Toyoda A."/>
            <person name="Takaki Y."/>
            <person name="Nishi S."/>
            <person name="Hori S."/>
            <person name="Arai W."/>
            <person name="Tsubouchi T."/>
            <person name="Morono Y."/>
            <person name="Uchiyama I."/>
            <person name="Ito T."/>
            <person name="Fujiyama A."/>
            <person name="Inagaki F."/>
            <person name="Takami H."/>
        </authorList>
    </citation>
    <scope>NUCLEOTIDE SEQUENCE</scope>
    <source>
        <strain evidence="1">Expedition CK06-06</strain>
    </source>
</reference>
<evidence type="ECO:0000313" key="1">
    <source>
        <dbReference type="EMBL" id="GAH34292.1"/>
    </source>
</evidence>
<organism evidence="1">
    <name type="scientific">marine sediment metagenome</name>
    <dbReference type="NCBI Taxonomy" id="412755"/>
    <lineage>
        <taxon>unclassified sequences</taxon>
        <taxon>metagenomes</taxon>
        <taxon>ecological metagenomes</taxon>
    </lineage>
</organism>
<accession>X1ENZ1</accession>
<dbReference type="AlphaFoldDB" id="X1ENZ1"/>